<dbReference type="EMBL" id="JABZSQ010000007">
    <property type="protein sequence ID" value="MBF1414120.1"/>
    <property type="molecule type" value="Genomic_DNA"/>
</dbReference>
<comment type="caution">
    <text evidence="3">The sequence shown here is derived from an EMBL/GenBank/DDBJ whole genome shotgun (WGS) entry which is preliminary data.</text>
</comment>
<dbReference type="GO" id="GO:0005524">
    <property type="term" value="F:ATP binding"/>
    <property type="evidence" value="ECO:0007669"/>
    <property type="project" value="UniProtKB-UniRule"/>
</dbReference>
<reference evidence="3" key="1">
    <citation type="submission" date="2020-04" db="EMBL/GenBank/DDBJ databases">
        <title>Deep metagenomics examines the oral microbiome during advanced dental caries in children, revealing novel taxa and co-occurrences with host molecules.</title>
        <authorList>
            <person name="Baker J.L."/>
            <person name="Morton J.T."/>
            <person name="Dinis M."/>
            <person name="Alvarez R."/>
            <person name="Tran N.C."/>
            <person name="Knight R."/>
            <person name="Edlund A."/>
        </authorList>
    </citation>
    <scope>NUCLEOTIDE SEQUENCE</scope>
    <source>
        <strain evidence="3">JCVI_25_bin.9</strain>
    </source>
</reference>
<evidence type="ECO:0000313" key="3">
    <source>
        <dbReference type="EMBL" id="MBF1414120.1"/>
    </source>
</evidence>
<proteinExistence type="predicted"/>
<sequence>MILHIFNPEHDIALSYDNKYFTPPHAGRQLRYDLDYLPALWAKDGDCIMVGNTTSAMVHARRFMAHVQRVRFISQDEVANVADEIESVSPWGWDSAIKFQLMKLGIHEDILPSDAELSEIRTLSNRRFSARVLQQLQQDMQLPFLCGEAFYVESIPALKDVIQSFGKAIIKAPWSSSGRGVRYIDQAMDAAITSWAARVISQQGGMMVEPYYNKMKDFGMEFFVDAAGVHYAGLSVFHTINGAYVGNSLSTEDEKRQMLAPYVDNRVLDRLAEHLTQLLNDHLKGKYQGPLGVDMMVVANQNTAADTTSGFFVHPVVEINLRRTMGHVALSLSKEERFQQRMMRVDYDGAHYHLHTIHKEQRF</sequence>
<organism evidence="3 4">
    <name type="scientific">Prevotella histicola</name>
    <dbReference type="NCBI Taxonomy" id="470565"/>
    <lineage>
        <taxon>Bacteria</taxon>
        <taxon>Pseudomonadati</taxon>
        <taxon>Bacteroidota</taxon>
        <taxon>Bacteroidia</taxon>
        <taxon>Bacteroidales</taxon>
        <taxon>Prevotellaceae</taxon>
        <taxon>Prevotella</taxon>
    </lineage>
</organism>
<dbReference type="InterPro" id="IPR011761">
    <property type="entry name" value="ATP-grasp"/>
</dbReference>
<dbReference type="PROSITE" id="PS50975">
    <property type="entry name" value="ATP_GRASP"/>
    <property type="match status" value="1"/>
</dbReference>
<accession>A0A930N4V5</accession>
<gene>
    <name evidence="3" type="ORF">HXN33_00945</name>
</gene>
<evidence type="ECO:0000259" key="2">
    <source>
        <dbReference type="PROSITE" id="PS50975"/>
    </source>
</evidence>
<protein>
    <recommendedName>
        <fullName evidence="2">ATP-grasp domain-containing protein</fullName>
    </recommendedName>
</protein>
<feature type="domain" description="ATP-grasp" evidence="2">
    <location>
        <begin position="134"/>
        <end position="356"/>
    </location>
</feature>
<evidence type="ECO:0000256" key="1">
    <source>
        <dbReference type="PROSITE-ProRule" id="PRU00409"/>
    </source>
</evidence>
<dbReference type="GO" id="GO:0046872">
    <property type="term" value="F:metal ion binding"/>
    <property type="evidence" value="ECO:0007669"/>
    <property type="project" value="InterPro"/>
</dbReference>
<dbReference type="AlphaFoldDB" id="A0A930N4V5"/>
<dbReference type="Proteomes" id="UP000757461">
    <property type="component" value="Unassembled WGS sequence"/>
</dbReference>
<keyword evidence="1" id="KW-0547">Nucleotide-binding</keyword>
<evidence type="ECO:0000313" key="4">
    <source>
        <dbReference type="Proteomes" id="UP000757461"/>
    </source>
</evidence>
<dbReference type="SUPFAM" id="SSF56059">
    <property type="entry name" value="Glutathione synthetase ATP-binding domain-like"/>
    <property type="match status" value="1"/>
</dbReference>
<name>A0A930N4V5_9BACT</name>
<keyword evidence="1" id="KW-0067">ATP-binding</keyword>